<evidence type="ECO:0008006" key="5">
    <source>
        <dbReference type="Google" id="ProtNLM"/>
    </source>
</evidence>
<keyword evidence="1" id="KW-0812">Transmembrane</keyword>
<protein>
    <recommendedName>
        <fullName evidence="5">PEP-CTERM protein-sorting domain-containing protein</fullName>
    </recommendedName>
</protein>
<evidence type="ECO:0000313" key="4">
    <source>
        <dbReference type="Proteomes" id="UP000425960"/>
    </source>
</evidence>
<evidence type="ECO:0000256" key="1">
    <source>
        <dbReference type="SAM" id="Phobius"/>
    </source>
</evidence>
<keyword evidence="1" id="KW-1133">Transmembrane helix</keyword>
<sequence length="197" mass="21332">MKLFLKSVFVAFCLLITVTGAQADTYSIQGGLLEVDYWAGSGSNDLILVIDWNETNGPYETPTHAFGYSWDGDATLEDALIAIDAAGALEVTGTDWINYINYDDGTDSHSMETPTNYNGWLWHGYTTDFGETWTANSYTAGGVSLIDGYIQAINIDKKNWTSSSLNLPTAAVPVPAAVWLLGSGLIGLLGIRCQSRK</sequence>
<dbReference type="Proteomes" id="UP000425960">
    <property type="component" value="Chromosome"/>
</dbReference>
<dbReference type="AlphaFoldDB" id="A0A5K8A1U1"/>
<evidence type="ECO:0000256" key="2">
    <source>
        <dbReference type="SAM" id="SignalP"/>
    </source>
</evidence>
<accession>A0A5K8A1U1</accession>
<feature type="signal peptide" evidence="2">
    <location>
        <begin position="1"/>
        <end position="23"/>
    </location>
</feature>
<keyword evidence="1" id="KW-0472">Membrane</keyword>
<reference evidence="3 4" key="1">
    <citation type="submission" date="2019-11" db="EMBL/GenBank/DDBJ databases">
        <title>Comparative genomics of hydrocarbon-degrading Desulfosarcina strains.</title>
        <authorList>
            <person name="Watanabe M."/>
            <person name="Kojima H."/>
            <person name="Fukui M."/>
        </authorList>
    </citation>
    <scope>NUCLEOTIDE SEQUENCE [LARGE SCALE GENOMIC DNA]</scope>
    <source>
        <strain evidence="3 4">28bB2T</strain>
    </source>
</reference>
<keyword evidence="2" id="KW-0732">Signal</keyword>
<feature type="chain" id="PRO_5024271377" description="PEP-CTERM protein-sorting domain-containing protein" evidence="2">
    <location>
        <begin position="24"/>
        <end position="197"/>
    </location>
</feature>
<proteinExistence type="predicted"/>
<dbReference type="KEGG" id="dov:DSCO28_70950"/>
<name>A0A5K8A1U1_9BACT</name>
<gene>
    <name evidence="3" type="ORF">DSCO28_70950</name>
</gene>
<dbReference type="EMBL" id="AP021876">
    <property type="protein sequence ID" value="BBO86529.1"/>
    <property type="molecule type" value="Genomic_DNA"/>
</dbReference>
<evidence type="ECO:0000313" key="3">
    <source>
        <dbReference type="EMBL" id="BBO86529.1"/>
    </source>
</evidence>
<dbReference type="RefSeq" id="WP_176603744.1">
    <property type="nucleotide sequence ID" value="NZ_AP021876.1"/>
</dbReference>
<feature type="transmembrane region" description="Helical" evidence="1">
    <location>
        <begin position="170"/>
        <end position="191"/>
    </location>
</feature>
<organism evidence="3 4">
    <name type="scientific">Desulfosarcina ovata subsp. sediminis</name>
    <dbReference type="NCBI Taxonomy" id="885957"/>
    <lineage>
        <taxon>Bacteria</taxon>
        <taxon>Pseudomonadati</taxon>
        <taxon>Thermodesulfobacteriota</taxon>
        <taxon>Desulfobacteria</taxon>
        <taxon>Desulfobacterales</taxon>
        <taxon>Desulfosarcinaceae</taxon>
        <taxon>Desulfosarcina</taxon>
    </lineage>
</organism>